<reference evidence="1" key="1">
    <citation type="submission" date="2020-11" db="EMBL/GenBank/DDBJ databases">
        <authorList>
            <person name="Tran Van P."/>
        </authorList>
    </citation>
    <scope>NUCLEOTIDE SEQUENCE</scope>
</reference>
<organism evidence="1">
    <name type="scientific">Medioppia subpectinata</name>
    <dbReference type="NCBI Taxonomy" id="1979941"/>
    <lineage>
        <taxon>Eukaryota</taxon>
        <taxon>Metazoa</taxon>
        <taxon>Ecdysozoa</taxon>
        <taxon>Arthropoda</taxon>
        <taxon>Chelicerata</taxon>
        <taxon>Arachnida</taxon>
        <taxon>Acari</taxon>
        <taxon>Acariformes</taxon>
        <taxon>Sarcoptiformes</taxon>
        <taxon>Oribatida</taxon>
        <taxon>Brachypylina</taxon>
        <taxon>Oppioidea</taxon>
        <taxon>Oppiidae</taxon>
        <taxon>Medioppia</taxon>
    </lineage>
</organism>
<dbReference type="Proteomes" id="UP000759131">
    <property type="component" value="Unassembled WGS sequence"/>
</dbReference>
<sequence length="88" mass="10055">MFIGGLSWQTAPVRVDWALGLCSNKKRLTESHNQKIEIYMQNECNAYVPIFMMALPLASGLCIFPLNPSPIHILLPSHTHSQPLYWHH</sequence>
<evidence type="ECO:0000313" key="1">
    <source>
        <dbReference type="EMBL" id="CAD7631477.1"/>
    </source>
</evidence>
<proteinExistence type="predicted"/>
<dbReference type="EMBL" id="CAJPIZ010009537">
    <property type="protein sequence ID" value="CAG2111907.1"/>
    <property type="molecule type" value="Genomic_DNA"/>
</dbReference>
<dbReference type="EMBL" id="OC864112">
    <property type="protein sequence ID" value="CAD7631477.1"/>
    <property type="molecule type" value="Genomic_DNA"/>
</dbReference>
<evidence type="ECO:0000313" key="2">
    <source>
        <dbReference type="Proteomes" id="UP000759131"/>
    </source>
</evidence>
<dbReference type="AlphaFoldDB" id="A0A7R9KYB0"/>
<gene>
    <name evidence="1" type="ORF">OSB1V03_LOCUS11886</name>
</gene>
<accession>A0A7R9KYB0</accession>
<feature type="non-terminal residue" evidence="1">
    <location>
        <position position="88"/>
    </location>
</feature>
<protein>
    <submittedName>
        <fullName evidence="1">Uncharacterized protein</fullName>
    </submittedName>
</protein>
<name>A0A7R9KYB0_9ACAR</name>
<keyword evidence="2" id="KW-1185">Reference proteome</keyword>